<dbReference type="InterPro" id="IPR008962">
    <property type="entry name" value="PapD-like_sf"/>
</dbReference>
<dbReference type="Gene3D" id="2.60.40.10">
    <property type="entry name" value="Immunoglobulins"/>
    <property type="match status" value="1"/>
</dbReference>
<dbReference type="PANTHER" id="PTHR30251">
    <property type="entry name" value="PILUS ASSEMBLY CHAPERONE"/>
    <property type="match status" value="1"/>
</dbReference>
<protein>
    <submittedName>
        <fullName evidence="2">Molecular chaperone</fullName>
    </submittedName>
</protein>
<accession>A0ABR7Z2R2</accession>
<feature type="domain" description="Pili assembly chaperone N-terminal" evidence="1">
    <location>
        <begin position="2"/>
        <end position="92"/>
    </location>
</feature>
<sequence length="194" mass="20987">MTNQSESEAIIQIRSFGWGQTPQGDVFQNTDQLVISPPFARIAPGQSQTVRVMLREHTGDAERAYRIVFDQLPGNLNGKVEMALRLTVPVFASASQTAKPDVQWRIESSAGVPTLIAVNHGLQHGKLLGLELSEANGHNLKLLNQGLPYVLAGAERHWPIAAAQQQLGNGVRVRLRTSGPGGPKEQWLVVGGGM</sequence>
<dbReference type="PANTHER" id="PTHR30251:SF4">
    <property type="entry name" value="SLR1668 PROTEIN"/>
    <property type="match status" value="1"/>
</dbReference>
<evidence type="ECO:0000259" key="1">
    <source>
        <dbReference type="Pfam" id="PF00345"/>
    </source>
</evidence>
<comment type="caution">
    <text evidence="2">The sequence shown here is derived from an EMBL/GenBank/DDBJ whole genome shotgun (WGS) entry which is preliminary data.</text>
</comment>
<dbReference type="EMBL" id="JAAOCA010000015">
    <property type="protein sequence ID" value="MBD1599702.1"/>
    <property type="molecule type" value="Genomic_DNA"/>
</dbReference>
<keyword evidence="3" id="KW-1185">Reference proteome</keyword>
<evidence type="ECO:0000313" key="2">
    <source>
        <dbReference type="EMBL" id="MBD1599702.1"/>
    </source>
</evidence>
<proteinExistence type="predicted"/>
<dbReference type="InterPro" id="IPR050643">
    <property type="entry name" value="Periplasmic_pilus_chap"/>
</dbReference>
<gene>
    <name evidence="2" type="ORF">HAQ05_13435</name>
</gene>
<reference evidence="2 3" key="1">
    <citation type="journal article" date="2020" name="Insects">
        <title>Bacteria Belonging to Pseudomonas typographi sp. nov. from the Bark Beetle Ips typographus Have Genomic Potential to Aid in the Host Ecology.</title>
        <authorList>
            <person name="Peral-Aranega E."/>
            <person name="Saati-Santamaria Z."/>
            <person name="Kolarik M."/>
            <person name="Rivas R."/>
            <person name="Garcia-Fraile P."/>
        </authorList>
    </citation>
    <scope>NUCLEOTIDE SEQUENCE [LARGE SCALE GENOMIC DNA]</scope>
    <source>
        <strain evidence="2 3">CA3A</strain>
    </source>
</reference>
<dbReference type="InterPro" id="IPR013783">
    <property type="entry name" value="Ig-like_fold"/>
</dbReference>
<dbReference type="Pfam" id="PF00345">
    <property type="entry name" value="PapD_N"/>
    <property type="match status" value="1"/>
</dbReference>
<dbReference type="InterPro" id="IPR016147">
    <property type="entry name" value="Pili_assmbl_chaperone_N"/>
</dbReference>
<name>A0ABR7Z2R2_9PSED</name>
<dbReference type="SUPFAM" id="SSF49354">
    <property type="entry name" value="PapD-like"/>
    <property type="match status" value="1"/>
</dbReference>
<evidence type="ECO:0000313" key="3">
    <source>
        <dbReference type="Proteomes" id="UP000805841"/>
    </source>
</evidence>
<dbReference type="Proteomes" id="UP000805841">
    <property type="component" value="Unassembled WGS sequence"/>
</dbReference>
<organism evidence="2 3">
    <name type="scientific">Pseudomonas typographi</name>
    <dbReference type="NCBI Taxonomy" id="2715964"/>
    <lineage>
        <taxon>Bacteria</taxon>
        <taxon>Pseudomonadati</taxon>
        <taxon>Pseudomonadota</taxon>
        <taxon>Gammaproteobacteria</taxon>
        <taxon>Pseudomonadales</taxon>
        <taxon>Pseudomonadaceae</taxon>
        <taxon>Pseudomonas</taxon>
    </lineage>
</organism>